<reference evidence="2" key="1">
    <citation type="journal article" date="2019" name="Int. J. Syst. Evol. Microbiol.">
        <title>The Global Catalogue of Microorganisms (GCM) 10K type strain sequencing project: providing services to taxonomists for standard genome sequencing and annotation.</title>
        <authorList>
            <consortium name="The Broad Institute Genomics Platform"/>
            <consortium name="The Broad Institute Genome Sequencing Center for Infectious Disease"/>
            <person name="Wu L."/>
            <person name="Ma J."/>
        </authorList>
    </citation>
    <scope>NUCLEOTIDE SEQUENCE [LARGE SCALE GENOMIC DNA]</scope>
    <source>
        <strain evidence="2">CCUG 60214</strain>
    </source>
</reference>
<keyword evidence="2" id="KW-1185">Reference proteome</keyword>
<proteinExistence type="predicted"/>
<accession>A0ABW3R5D0</accession>
<dbReference type="InterPro" id="IPR046202">
    <property type="entry name" value="DUF6235"/>
</dbReference>
<evidence type="ECO:0000313" key="2">
    <source>
        <dbReference type="Proteomes" id="UP001597168"/>
    </source>
</evidence>
<protein>
    <submittedName>
        <fullName evidence="1">DUF6235 family protein</fullName>
    </submittedName>
</protein>
<sequence>MAAAPRLQLTSGLDVLEEWAVSACQADRDVVYEVLFSMTDGSVFLVYDMFRVPRQADRYVILVKHDLVVRVAIRWAESSFDIAYVGELSGDDQAVVWWSALDDY</sequence>
<gene>
    <name evidence="1" type="ORF">ACFQ3T_32835</name>
</gene>
<evidence type="ECO:0000313" key="1">
    <source>
        <dbReference type="EMBL" id="MFD1151950.1"/>
    </source>
</evidence>
<dbReference type="Proteomes" id="UP001597168">
    <property type="component" value="Unassembled WGS sequence"/>
</dbReference>
<comment type="caution">
    <text evidence="1">The sequence shown here is derived from an EMBL/GenBank/DDBJ whole genome shotgun (WGS) entry which is preliminary data.</text>
</comment>
<dbReference type="Pfam" id="PF19748">
    <property type="entry name" value="DUF6235"/>
    <property type="match status" value="1"/>
</dbReference>
<dbReference type="EMBL" id="JBHTLK010000301">
    <property type="protein sequence ID" value="MFD1151950.1"/>
    <property type="molecule type" value="Genomic_DNA"/>
</dbReference>
<name>A0ABW3R5D0_9PSEU</name>
<dbReference type="RefSeq" id="WP_380729400.1">
    <property type="nucleotide sequence ID" value="NZ_JBHTLK010000301.1"/>
</dbReference>
<organism evidence="1 2">
    <name type="scientific">Saccharothrix hoggarensis</name>
    <dbReference type="NCBI Taxonomy" id="913853"/>
    <lineage>
        <taxon>Bacteria</taxon>
        <taxon>Bacillati</taxon>
        <taxon>Actinomycetota</taxon>
        <taxon>Actinomycetes</taxon>
        <taxon>Pseudonocardiales</taxon>
        <taxon>Pseudonocardiaceae</taxon>
        <taxon>Saccharothrix</taxon>
    </lineage>
</organism>